<comment type="caution">
    <text evidence="1">The sequence shown here is derived from an EMBL/GenBank/DDBJ whole genome shotgun (WGS) entry which is preliminary data.</text>
</comment>
<dbReference type="EMBL" id="JASZZX010000033">
    <property type="protein sequence ID" value="MDM3929284.1"/>
    <property type="molecule type" value="Genomic_DNA"/>
</dbReference>
<organism evidence="1 2">
    <name type="scientific">Mycobacterium intracellulare subsp. chimaera</name>
    <dbReference type="NCBI Taxonomy" id="222805"/>
    <lineage>
        <taxon>Bacteria</taxon>
        <taxon>Bacillati</taxon>
        <taxon>Actinomycetota</taxon>
        <taxon>Actinomycetes</taxon>
        <taxon>Mycobacteriales</taxon>
        <taxon>Mycobacteriaceae</taxon>
        <taxon>Mycobacterium</taxon>
        <taxon>Mycobacterium avium complex (MAC)</taxon>
    </lineage>
</organism>
<gene>
    <name evidence="1" type="ORF">QRB35_25205</name>
</gene>
<proteinExistence type="predicted"/>
<dbReference type="Proteomes" id="UP001529272">
    <property type="component" value="Unassembled WGS sequence"/>
</dbReference>
<keyword evidence="2" id="KW-1185">Reference proteome</keyword>
<protein>
    <submittedName>
        <fullName evidence="1">Uncharacterized protein</fullName>
    </submittedName>
</protein>
<accession>A0ABT7P7M6</accession>
<reference evidence="1 2" key="1">
    <citation type="submission" date="2023-06" db="EMBL/GenBank/DDBJ databases">
        <title>Itaconate inhibition of nontuberculous mycobacteria.</title>
        <authorList>
            <person name="Breen P."/>
            <person name="Zimbric M."/>
            <person name="Caverly L."/>
        </authorList>
    </citation>
    <scope>NUCLEOTIDE SEQUENCE [LARGE SCALE GENOMIC DNA]</scope>
    <source>
        <strain evidence="1 2">FLAC1071</strain>
    </source>
</reference>
<evidence type="ECO:0000313" key="2">
    <source>
        <dbReference type="Proteomes" id="UP001529272"/>
    </source>
</evidence>
<dbReference type="RefSeq" id="WP_072501583.1">
    <property type="nucleotide sequence ID" value="NZ_CP012886.2"/>
</dbReference>
<evidence type="ECO:0000313" key="1">
    <source>
        <dbReference type="EMBL" id="MDM3929284.1"/>
    </source>
</evidence>
<name>A0ABT7P7M6_MYCIT</name>
<sequence length="120" mass="13057">MITARRTPDGVLPDVVPAAPDARQLDLTGPTFVVPGHTNYYLFVGHIGDAARIGQWDHQFFIPEPPHFFWPADHAWCVATGLDSTIVGGPGELVKELCASETIEVLPIEPDAPSEDRLNS</sequence>
<reference evidence="2" key="2">
    <citation type="submission" date="2023-06" db="EMBL/GenBank/DDBJ databases">
        <title>Itaconate inhibition of nontuberculous mycobacteria.</title>
        <authorList>
            <person name="Spilker T."/>
        </authorList>
    </citation>
    <scope>NUCLEOTIDE SEQUENCE [LARGE SCALE GENOMIC DNA]</scope>
    <source>
        <strain evidence="2">FLAC1071</strain>
    </source>
</reference>